<dbReference type="Gene3D" id="3.10.20.30">
    <property type="match status" value="1"/>
</dbReference>
<dbReference type="GO" id="GO:0030366">
    <property type="term" value="F:molybdopterin synthase activity"/>
    <property type="evidence" value="ECO:0007669"/>
    <property type="project" value="UniProtKB-UniRule"/>
</dbReference>
<dbReference type="FunFam" id="3.90.1170.40:FF:000002">
    <property type="entry name" value="Molybdopterin synthase catalytic subunit"/>
    <property type="match status" value="1"/>
</dbReference>
<comment type="miscellaneous">
    <text evidence="4">This protein is produced by a bicistronic gene which also produces the large subunit (MOCS2A).</text>
</comment>
<gene>
    <name evidence="4 5" type="primary">MOCS2</name>
    <name evidence="5" type="ORF">Y1Q_0009895</name>
</gene>
<feature type="binding site" evidence="4">
    <location>
        <begin position="254"/>
        <end position="256"/>
    </location>
    <ligand>
        <name>substrate</name>
    </ligand>
</feature>
<dbReference type="GO" id="GO:1990140">
    <property type="term" value="C:molybdopterin synthase complex"/>
    <property type="evidence" value="ECO:0007669"/>
    <property type="project" value="UniProtKB-UniRule"/>
</dbReference>
<dbReference type="PANTHER" id="PTHR23404">
    <property type="entry name" value="MOLYBDOPTERIN SYNTHASE RELATED"/>
    <property type="match status" value="1"/>
</dbReference>
<dbReference type="InterPro" id="IPR012675">
    <property type="entry name" value="Beta-grasp_dom_sf"/>
</dbReference>
<dbReference type="GO" id="GO:0006777">
    <property type="term" value="P:Mo-molybdopterin cofactor biosynthetic process"/>
    <property type="evidence" value="ECO:0007669"/>
    <property type="project" value="UniProtKB-UniRule"/>
</dbReference>
<dbReference type="EC" id="2.8.1.12" evidence="4"/>
<reference evidence="5 6" key="1">
    <citation type="journal article" date="2012" name="Genome Biol.">
        <title>Sequencing three crocodilian genomes to illuminate the evolution of archosaurs and amniotes.</title>
        <authorList>
            <person name="St John J.A."/>
            <person name="Braun E.L."/>
            <person name="Isberg S.R."/>
            <person name="Miles L.G."/>
            <person name="Chong A.Y."/>
            <person name="Gongora J."/>
            <person name="Dalzell P."/>
            <person name="Moran C."/>
            <person name="Bed'hom B."/>
            <person name="Abzhanov A."/>
            <person name="Burgess S.C."/>
            <person name="Cooksey A.M."/>
            <person name="Castoe T.A."/>
            <person name="Crawford N.G."/>
            <person name="Densmore L.D."/>
            <person name="Drew J.C."/>
            <person name="Edwards S.V."/>
            <person name="Faircloth B.C."/>
            <person name="Fujita M.K."/>
            <person name="Greenwold M.J."/>
            <person name="Hoffmann F.G."/>
            <person name="Howard J.M."/>
            <person name="Iguchi T."/>
            <person name="Janes D.E."/>
            <person name="Khan S.Y."/>
            <person name="Kohno S."/>
            <person name="de Koning A.J."/>
            <person name="Lance S.L."/>
            <person name="McCarthy F.M."/>
            <person name="McCormack J.E."/>
            <person name="Merchant M.E."/>
            <person name="Peterson D.G."/>
            <person name="Pollock D.D."/>
            <person name="Pourmand N."/>
            <person name="Raney B.J."/>
            <person name="Roessler K.A."/>
            <person name="Sanford J.R."/>
            <person name="Sawyer R.H."/>
            <person name="Schmidt C.J."/>
            <person name="Triplett E.W."/>
            <person name="Tuberville T.D."/>
            <person name="Venegas-Anaya M."/>
            <person name="Howard J.T."/>
            <person name="Jarvis E.D."/>
            <person name="Guillette L.J.Jr."/>
            <person name="Glenn T.C."/>
            <person name="Green R.E."/>
            <person name="Ray D.A."/>
        </authorList>
    </citation>
    <scope>NUCLEOTIDE SEQUENCE [LARGE SCALE GENOMIC DNA]</scope>
    <source>
        <strain evidence="5">KSC_2009_1</strain>
    </source>
</reference>
<organism evidence="5 6">
    <name type="scientific">Alligator mississippiensis</name>
    <name type="common">American alligator</name>
    <dbReference type="NCBI Taxonomy" id="8496"/>
    <lineage>
        <taxon>Eukaryota</taxon>
        <taxon>Metazoa</taxon>
        <taxon>Chordata</taxon>
        <taxon>Craniata</taxon>
        <taxon>Vertebrata</taxon>
        <taxon>Euteleostomi</taxon>
        <taxon>Archelosauria</taxon>
        <taxon>Archosauria</taxon>
        <taxon>Crocodylia</taxon>
        <taxon>Alligatoridae</taxon>
        <taxon>Alligatorinae</taxon>
        <taxon>Alligator</taxon>
    </lineage>
</organism>
<comment type="similarity">
    <text evidence="4">Belongs to the MoaE family. MOCS2B subfamily.</text>
</comment>
<keyword evidence="6" id="KW-1185">Reference proteome</keyword>
<keyword evidence="3 4" id="KW-0501">Molybdenum cofactor biosynthesis</keyword>
<dbReference type="STRING" id="8496.A0A151MX29"/>
<evidence type="ECO:0000313" key="5">
    <source>
        <dbReference type="EMBL" id="KYO29096.1"/>
    </source>
</evidence>
<evidence type="ECO:0000256" key="3">
    <source>
        <dbReference type="ARBA" id="ARBA00023150"/>
    </source>
</evidence>
<dbReference type="InterPro" id="IPR003448">
    <property type="entry name" value="Mopterin_biosynth_MoaE"/>
</dbReference>
<dbReference type="Proteomes" id="UP000050525">
    <property type="component" value="Unassembled WGS sequence"/>
</dbReference>
<proteinExistence type="inferred from homology"/>
<dbReference type="Gene3D" id="3.90.1170.40">
    <property type="entry name" value="Molybdopterin biosynthesis MoaE subunit"/>
    <property type="match status" value="1"/>
</dbReference>
<keyword evidence="2 4" id="KW-0808">Transferase</keyword>
<evidence type="ECO:0000313" key="6">
    <source>
        <dbReference type="Proteomes" id="UP000050525"/>
    </source>
</evidence>
<protein>
    <recommendedName>
        <fullName evidence="4">Molybdopterin synthase catalytic subunit</fullName>
        <ecNumber evidence="4">2.8.1.12</ecNumber>
    </recommendedName>
    <alternativeName>
        <fullName evidence="4">Molybdenum cofactor synthesis protein 2 large subunit</fullName>
    </alternativeName>
    <alternativeName>
        <fullName evidence="4">Molybdenum cofactor synthesis protein 2B</fullName>
        <shortName evidence="4">MOCS2B</shortName>
    </alternativeName>
</protein>
<dbReference type="CDD" id="cd00756">
    <property type="entry name" value="MoaE"/>
    <property type="match status" value="1"/>
</dbReference>
<comment type="catalytic activity">
    <reaction evidence="4">
        <text>2 [molybdopterin-synthase sulfur-carrier protein]-C-terminal-Gly-aminoethanethioate + cyclic pyranopterin phosphate + H2O = molybdopterin + 2 [molybdopterin-synthase sulfur-carrier protein]-C-terminal Gly-Gly + 2 H(+)</text>
        <dbReference type="Rhea" id="RHEA:26333"/>
        <dbReference type="Rhea" id="RHEA-COMP:12202"/>
        <dbReference type="Rhea" id="RHEA-COMP:19907"/>
        <dbReference type="ChEBI" id="CHEBI:15377"/>
        <dbReference type="ChEBI" id="CHEBI:15378"/>
        <dbReference type="ChEBI" id="CHEBI:58698"/>
        <dbReference type="ChEBI" id="CHEBI:59648"/>
        <dbReference type="ChEBI" id="CHEBI:90778"/>
        <dbReference type="ChEBI" id="CHEBI:232372"/>
        <dbReference type="EC" id="2.8.1.12"/>
    </reaction>
</comment>
<evidence type="ECO:0000256" key="2">
    <source>
        <dbReference type="ARBA" id="ARBA00022679"/>
    </source>
</evidence>
<dbReference type="CDD" id="cd00754">
    <property type="entry name" value="Ubl_MoaD"/>
    <property type="match status" value="1"/>
</dbReference>
<comment type="subcellular location">
    <subcellularLocation>
        <location evidence="4">Cytoplasm</location>
        <location evidence="4">Cytosol</location>
    </subcellularLocation>
</comment>
<dbReference type="Pfam" id="PF02391">
    <property type="entry name" value="MoaE"/>
    <property type="match status" value="1"/>
</dbReference>
<dbReference type="EMBL" id="AKHW03004724">
    <property type="protein sequence ID" value="KYO29096.1"/>
    <property type="molecule type" value="Genomic_DNA"/>
</dbReference>
<dbReference type="HAMAP" id="MF_03052">
    <property type="entry name" value="MOC2B"/>
    <property type="match status" value="1"/>
</dbReference>
<dbReference type="SUPFAM" id="SSF54690">
    <property type="entry name" value="Molybdopterin synthase subunit MoaE"/>
    <property type="match status" value="1"/>
</dbReference>
<evidence type="ECO:0000256" key="1">
    <source>
        <dbReference type="ARBA" id="ARBA00022490"/>
    </source>
</evidence>
<dbReference type="InterPro" id="IPR036563">
    <property type="entry name" value="MoaE_sf"/>
</dbReference>
<comment type="function">
    <text evidence="4">Catalytic subunit of the molybdopterin synthase complex, a complex that catalyzes the conversion of precursor Z into molybdopterin. Acts by mediating the incorporation of 2 sulfur atoms from thiocarboxylated MOCS2A into precursor Z to generate a dithiolene group.</text>
</comment>
<feature type="binding site" evidence="4">
    <location>
        <begin position="231"/>
        <end position="232"/>
    </location>
    <ligand>
        <name>substrate</name>
    </ligand>
</feature>
<dbReference type="InterPro" id="IPR028888">
    <property type="entry name" value="MOCS2B_euk"/>
</dbReference>
<comment type="caution">
    <text evidence="5">The sequence shown here is derived from an EMBL/GenBank/DDBJ whole genome shotgun (WGS) entry which is preliminary data.</text>
</comment>
<dbReference type="UniPathway" id="UPA00344"/>
<comment type="subunit">
    <text evidence="4">Heterotetramer; composed of 2 small (MOCS2A) and 2 large (MOCS2B) subunits.</text>
</comment>
<feature type="binding site" evidence="4">
    <location>
        <position position="247"/>
    </location>
    <ligand>
        <name>substrate</name>
    </ligand>
</feature>
<sequence>MGWGLVLSAPDLRWRQESVARASVPGTGRGLAGTCSQALWCLAPPKVAVLYFARSAELAGVRSETVSVPQRITSLQLWDEVVKRHSRLAVLRDQWWLSPAKHVRSSGLLDDFLFLLAVNGETMNEIEEEPKDFIKLTQEKLSVDEASVLVTSPCCGAISLFIGTTRDNFDGKKVIHLEYEAYTPMAEAEIKKICRDVRKKWPAIKHVAVHHRLGLVPVTEMSVIIAVSSPHRIESLNAVSYCIDTLKATVPIWKKELYEEEYSWKENKECFWTNMEK</sequence>
<dbReference type="AlphaFoldDB" id="A0A151MX29"/>
<name>A0A151MX29_ALLMI</name>
<accession>A0A151MX29</accession>
<keyword evidence="1 4" id="KW-0963">Cytoplasm</keyword>
<comment type="pathway">
    <text evidence="4">Cofactor biosynthesis; molybdopterin biosynthesis.</text>
</comment>
<evidence type="ECO:0000256" key="4">
    <source>
        <dbReference type="HAMAP-Rule" id="MF_03052"/>
    </source>
</evidence>